<dbReference type="PANTHER" id="PTHR11134">
    <property type="entry name" value="ADAPTOR COMPLEX SUBUNIT BETA FAMILY MEMBER"/>
    <property type="match status" value="1"/>
</dbReference>
<reference evidence="14" key="3">
    <citation type="submission" date="2025-09" db="UniProtKB">
        <authorList>
            <consortium name="Ensembl"/>
        </authorList>
    </citation>
    <scope>IDENTIFICATION</scope>
</reference>
<evidence type="ECO:0000256" key="1">
    <source>
        <dbReference type="ARBA" id="ARBA00004145"/>
    </source>
</evidence>
<dbReference type="FunFam" id="1.25.10.10:FF:000023">
    <property type="entry name" value="AP-3 complex subunit beta"/>
    <property type="match status" value="1"/>
</dbReference>
<evidence type="ECO:0000256" key="10">
    <source>
        <dbReference type="ARBA" id="ARBA00023570"/>
    </source>
</evidence>
<evidence type="ECO:0000256" key="6">
    <source>
        <dbReference type="ARBA" id="ARBA00022927"/>
    </source>
</evidence>
<dbReference type="InterPro" id="IPR013041">
    <property type="entry name" value="Clathrin_app_Ig-like_sf"/>
</dbReference>
<dbReference type="GO" id="GO:0005794">
    <property type="term" value="C:Golgi apparatus"/>
    <property type="evidence" value="ECO:0007669"/>
    <property type="project" value="UniProtKB-SubCell"/>
</dbReference>
<keyword evidence="15" id="KW-1185">Reference proteome</keyword>
<dbReference type="Proteomes" id="UP000472264">
    <property type="component" value="Chromosome 16"/>
</dbReference>
<evidence type="ECO:0000256" key="12">
    <source>
        <dbReference type="SAM" id="MobiDB-lite"/>
    </source>
</evidence>
<dbReference type="InterPro" id="IPR026739">
    <property type="entry name" value="AP_beta"/>
</dbReference>
<evidence type="ECO:0000313" key="15">
    <source>
        <dbReference type="Proteomes" id="UP000472264"/>
    </source>
</evidence>
<dbReference type="SUPFAM" id="SSF48371">
    <property type="entry name" value="ARM repeat"/>
    <property type="match status" value="1"/>
</dbReference>
<dbReference type="InterPro" id="IPR029390">
    <property type="entry name" value="AP3B_C"/>
</dbReference>
<reference evidence="14" key="1">
    <citation type="submission" date="2021-04" db="EMBL/GenBank/DDBJ databases">
        <authorList>
            <consortium name="Wellcome Sanger Institute Data Sharing"/>
        </authorList>
    </citation>
    <scope>NUCLEOTIDE SEQUENCE [LARGE SCALE GENOMIC DNA]</scope>
</reference>
<evidence type="ECO:0000256" key="9">
    <source>
        <dbReference type="ARBA" id="ARBA00023329"/>
    </source>
</evidence>
<name>A0A665VJR1_ECHNA</name>
<dbReference type="Pfam" id="PF01602">
    <property type="entry name" value="Adaptin_N"/>
    <property type="match status" value="1"/>
</dbReference>
<reference evidence="14" key="2">
    <citation type="submission" date="2025-08" db="UniProtKB">
        <authorList>
            <consortium name="Ensembl"/>
        </authorList>
    </citation>
    <scope>IDENTIFICATION</scope>
</reference>
<dbReference type="SUPFAM" id="SSF49348">
    <property type="entry name" value="Clathrin adaptor appendage domain"/>
    <property type="match status" value="1"/>
</dbReference>
<dbReference type="GO" id="GO:0006886">
    <property type="term" value="P:intracellular protein transport"/>
    <property type="evidence" value="ECO:0007669"/>
    <property type="project" value="InterPro"/>
</dbReference>
<keyword evidence="4 11" id="KW-0813">Transport</keyword>
<comment type="function">
    <text evidence="10">Subunit of non-clathrin- and clathrin-associated adaptor protein complex 3 (AP-3) that plays a role in protein sorting in the late-Golgi/trans-Golgi network (TGN) and/or endosomes. The AP complexes mediate both the recruitment of clathrin to membranes and the recognition of sorting signals within the cytosolic tails of transmembrane cargo molecules. AP-3 appears to be involved in the sorting of a subset of transmembrane proteins targeted to lysosomes and lysosome-related organelles. In concert with the BLOC-1 complex, AP-3 is required to target cargos into vesicles assembled at cell bodies for delivery into neurites and nerve terminals.</text>
</comment>
<accession>A0A665VJR1</accession>
<evidence type="ECO:0000259" key="13">
    <source>
        <dbReference type="SMART" id="SM01355"/>
    </source>
</evidence>
<proteinExistence type="inferred from homology"/>
<evidence type="ECO:0000256" key="2">
    <source>
        <dbReference type="ARBA" id="ARBA00004555"/>
    </source>
</evidence>
<protein>
    <recommendedName>
        <fullName evidence="11">AP-3 complex subunit beta</fullName>
    </recommendedName>
</protein>
<dbReference type="PIRSF" id="PIRSF037096">
    <property type="entry name" value="AP3_complex_beta"/>
    <property type="match status" value="1"/>
</dbReference>
<keyword evidence="7" id="KW-0333">Golgi apparatus</keyword>
<dbReference type="Pfam" id="PF14796">
    <property type="entry name" value="AP3B1_C"/>
    <property type="match status" value="1"/>
</dbReference>
<evidence type="ECO:0000256" key="7">
    <source>
        <dbReference type="ARBA" id="ARBA00023034"/>
    </source>
</evidence>
<dbReference type="Gene3D" id="1.25.10.10">
    <property type="entry name" value="Leucine-rich Repeat Variant"/>
    <property type="match status" value="1"/>
</dbReference>
<dbReference type="Ensembl" id="ENSENLT00000032848.1">
    <property type="protein sequence ID" value="ENSENLP00000031933.1"/>
    <property type="gene ID" value="ENSENLG00000010138.1"/>
</dbReference>
<dbReference type="InterPro" id="IPR016024">
    <property type="entry name" value="ARM-type_fold"/>
</dbReference>
<feature type="compositionally biased region" description="Low complexity" evidence="12">
    <location>
        <begin position="665"/>
        <end position="674"/>
    </location>
</feature>
<keyword evidence="5" id="KW-0597">Phosphoprotein</keyword>
<keyword evidence="6 11" id="KW-0653">Protein transport</keyword>
<dbReference type="AlphaFoldDB" id="A0A665VJR1"/>
<sequence>RYSLHLLFEAPISQCVLIACSENDISSEMFFLSILPLRHDDLKEMLDSNKDSLKLEAMKRIVAMIARGKNASDLFPAVVKNVACKNIEVKKLVYVYLVRYAEEQQDLALLSISTFQRGLKDPNQLIRASALRVLSSIRVTIIVPIMMLAIKEAASDMSPYVRKTAAHAIPKLYSLDPEQKDQLIEVIEKLLADKTTLVAGSVVMAFEEVCPERIDLIHKNYRKLCNLLIDVEEWGQVVIINMLTRYARTQFLNPNINEKKAEAMAMAKRKPYVMDPDHRLLLRNTKPLLQSRNAAVVMAVAQLYFHLAPKAEVGVIAKALVRLLRSHSEVQYVVLQNVATMTIKRRGMFEPYLKSFYIRSTDPTQIKVLKLEVLTNLANETNISTILREFQTYIKSMDKDFVAATIQAIGRCATNIGEVRDTCLNGLVQLLSNRDELVVAESVVVIKKLLQMQPEKHSDIIKHMAKLTDNIQVPMARASILWLIGEYCEHVPKIAPDVLRKMAKSFTNEEDIVKLQIINLAAKLYLTNSKQTKLLTQYVLNLAKYDQNYDIRDRARFIRQLIVPTEKSGALSKYAKKLFLALKPAPVLESPFKDRDHFQLGSLSHLLNAKAGGYQELPDWPEAAPDPSVRNVEVKESVRCDTQCGSDNLICQTFLSPFDSDLFSTESDSASGSESGSGSGEESGSGSQMLSFSTIAPSSTVKSYELLHRITGEGLSVEYCFSRQPFSSDANMVAVQMQFTNNSTSETKSLHMEDVKLQSGMRVKEFAEIESLPAGESATAVMGIDFCDSTQAANFQLKFFVSIQPPVGELMQPVFLTENEFKKEQGQLMGMNEITEKLTLDIKCRNEHAIVQRVTTTANLSRVPCGSDKECRFAGRTVTSGSLVLVTVVTKDEGATQLTVNCEKMVIGTMLVKDILLALTQ</sequence>
<dbReference type="GO" id="GO:0030123">
    <property type="term" value="C:AP-3 adaptor complex"/>
    <property type="evidence" value="ECO:0007669"/>
    <property type="project" value="UniProtKB-UniRule"/>
</dbReference>
<comment type="subcellular location">
    <subcellularLocation>
        <location evidence="1">Cytoplasmic vesicle</location>
        <location evidence="1">Clathrin-coated vesicle membrane</location>
        <topology evidence="1">Peripheral membrane protein</topology>
        <orientation evidence="1">Cytoplasmic side</orientation>
    </subcellularLocation>
    <subcellularLocation>
        <location evidence="2">Golgi apparatus</location>
    </subcellularLocation>
</comment>
<gene>
    <name evidence="14" type="primary">ap3b2</name>
</gene>
<dbReference type="GO" id="GO:0016192">
    <property type="term" value="P:vesicle-mediated transport"/>
    <property type="evidence" value="ECO:0007669"/>
    <property type="project" value="InterPro"/>
</dbReference>
<dbReference type="InterPro" id="IPR056314">
    <property type="entry name" value="AP3B1/2_C"/>
</dbReference>
<dbReference type="GO" id="GO:0030665">
    <property type="term" value="C:clathrin-coated vesicle membrane"/>
    <property type="evidence" value="ECO:0007669"/>
    <property type="project" value="UniProtKB-SubCell"/>
</dbReference>
<dbReference type="Pfam" id="PF24080">
    <property type="entry name" value="AP3B1_C_2"/>
    <property type="match status" value="1"/>
</dbReference>
<evidence type="ECO:0000256" key="8">
    <source>
        <dbReference type="ARBA" id="ARBA00023136"/>
    </source>
</evidence>
<evidence type="ECO:0000313" key="14">
    <source>
        <dbReference type="Ensembl" id="ENSENLP00000031933.1"/>
    </source>
</evidence>
<feature type="region of interest" description="Disordered" evidence="12">
    <location>
        <begin position="665"/>
        <end position="691"/>
    </location>
</feature>
<evidence type="ECO:0000256" key="4">
    <source>
        <dbReference type="ARBA" id="ARBA00022448"/>
    </source>
</evidence>
<feature type="domain" description="AP-3 complex subunit beta C-terminal" evidence="13">
    <location>
        <begin position="652"/>
        <end position="791"/>
    </location>
</feature>
<keyword evidence="8 11" id="KW-0472">Membrane</keyword>
<dbReference type="InterPro" id="IPR011989">
    <property type="entry name" value="ARM-like"/>
</dbReference>
<dbReference type="InterPro" id="IPR002553">
    <property type="entry name" value="Clathrin/coatomer_adapt-like_N"/>
</dbReference>
<dbReference type="SMART" id="SM01355">
    <property type="entry name" value="AP3B1_C"/>
    <property type="match status" value="1"/>
</dbReference>
<comment type="similarity">
    <text evidence="3 11">Belongs to the adaptor complexes large subunit family.</text>
</comment>
<organism evidence="14 15">
    <name type="scientific">Echeneis naucrates</name>
    <name type="common">Live sharksucker</name>
    <dbReference type="NCBI Taxonomy" id="173247"/>
    <lineage>
        <taxon>Eukaryota</taxon>
        <taxon>Metazoa</taxon>
        <taxon>Chordata</taxon>
        <taxon>Craniata</taxon>
        <taxon>Vertebrata</taxon>
        <taxon>Euteleostomi</taxon>
        <taxon>Actinopterygii</taxon>
        <taxon>Neopterygii</taxon>
        <taxon>Teleostei</taxon>
        <taxon>Neoteleostei</taxon>
        <taxon>Acanthomorphata</taxon>
        <taxon>Carangaria</taxon>
        <taxon>Carangiformes</taxon>
        <taxon>Echeneidae</taxon>
        <taxon>Echeneis</taxon>
    </lineage>
</organism>
<dbReference type="InterPro" id="IPR026740">
    <property type="entry name" value="AP3_beta"/>
</dbReference>
<evidence type="ECO:0000256" key="3">
    <source>
        <dbReference type="ARBA" id="ARBA00006613"/>
    </source>
</evidence>
<keyword evidence="9" id="KW-0968">Cytoplasmic vesicle</keyword>
<evidence type="ECO:0000256" key="5">
    <source>
        <dbReference type="ARBA" id="ARBA00022553"/>
    </source>
</evidence>
<evidence type="ECO:0000256" key="11">
    <source>
        <dbReference type="PIRNR" id="PIRNR037096"/>
    </source>
</evidence>